<dbReference type="EMBL" id="FOWR01000015">
    <property type="protein sequence ID" value="SFP45861.1"/>
    <property type="molecule type" value="Genomic_DNA"/>
</dbReference>
<dbReference type="OrthoDB" id="5918954at2"/>
<evidence type="ECO:0000313" key="1">
    <source>
        <dbReference type="EMBL" id="SFP45861.1"/>
    </source>
</evidence>
<dbReference type="Proteomes" id="UP000182692">
    <property type="component" value="Unassembled WGS sequence"/>
</dbReference>
<reference evidence="1 2" key="1">
    <citation type="submission" date="2016-10" db="EMBL/GenBank/DDBJ databases">
        <authorList>
            <person name="de Groot N.N."/>
        </authorList>
    </citation>
    <scope>NUCLEOTIDE SEQUENCE [LARGE SCALE GENOMIC DNA]</scope>
    <source>
        <strain evidence="1 2">DSM 15893</strain>
    </source>
</reference>
<dbReference type="AlphaFoldDB" id="A0A1I5QIG7"/>
<name>A0A1I5QIG7_9GAMM</name>
<sequence>MKGSNVEIDVGGVLISGTLVIHEQAFNSAVSIIIAGSGPTDRNGNQADLQNDRLEKISTSLL</sequence>
<evidence type="ECO:0000313" key="2">
    <source>
        <dbReference type="Proteomes" id="UP000182692"/>
    </source>
</evidence>
<gene>
    <name evidence="1" type="ORF">SAMN03084138_02233</name>
</gene>
<accession>A0A1I5QIG7</accession>
<dbReference type="GeneID" id="35871126"/>
<dbReference type="RefSeq" id="WP_017014568.1">
    <property type="nucleotide sequence ID" value="NZ_FOWR01000015.1"/>
</dbReference>
<organism evidence="1 2">
    <name type="scientific">Enterovibrio norvegicus DSM 15893</name>
    <dbReference type="NCBI Taxonomy" id="1121869"/>
    <lineage>
        <taxon>Bacteria</taxon>
        <taxon>Pseudomonadati</taxon>
        <taxon>Pseudomonadota</taxon>
        <taxon>Gammaproteobacteria</taxon>
        <taxon>Vibrionales</taxon>
        <taxon>Vibrionaceae</taxon>
        <taxon>Enterovibrio</taxon>
    </lineage>
</organism>
<protein>
    <submittedName>
        <fullName evidence="1">Uncharacterized protein</fullName>
    </submittedName>
</protein>
<proteinExistence type="predicted"/>